<protein>
    <recommendedName>
        <fullName evidence="4">Prepilin-type N-terminal cleavage/methylation domain-containing protein</fullName>
    </recommendedName>
</protein>
<dbReference type="NCBIfam" id="TIGR02532">
    <property type="entry name" value="IV_pilin_GFxxxE"/>
    <property type="match status" value="1"/>
</dbReference>
<evidence type="ECO:0000256" key="1">
    <source>
        <dbReference type="SAM" id="Phobius"/>
    </source>
</evidence>
<dbReference type="Pfam" id="PF07963">
    <property type="entry name" value="N_methyl"/>
    <property type="match status" value="1"/>
</dbReference>
<evidence type="ECO:0000313" key="3">
    <source>
        <dbReference type="Proteomes" id="UP000002216"/>
    </source>
</evidence>
<dbReference type="OrthoDB" id="5472272at2"/>
<keyword evidence="1" id="KW-0472">Membrane</keyword>
<dbReference type="STRING" id="525897.Dbac_3428"/>
<sequence length="131" mass="14036">MLIKNNQKGFTLVELLIAAVIITVGILGWAKAQDGSIKGRAISNGITTASELGMAKLEQLALECQDNAAAEPAGGPEEIISQGVLYARTWTIETDDDKILDGVNLWKIVVTVSWNHYGPTAVQYQRIVVGG</sequence>
<dbReference type="eggNOG" id="COG4967">
    <property type="taxonomic scope" value="Bacteria"/>
</dbReference>
<gene>
    <name evidence="2" type="ordered locus">Dbac_3428</name>
</gene>
<dbReference type="EMBL" id="CP001629">
    <property type="protein sequence ID" value="ACU91500.1"/>
    <property type="molecule type" value="Genomic_DNA"/>
</dbReference>
<evidence type="ECO:0008006" key="4">
    <source>
        <dbReference type="Google" id="ProtNLM"/>
    </source>
</evidence>
<dbReference type="InterPro" id="IPR012902">
    <property type="entry name" value="N_methyl_site"/>
</dbReference>
<name>C7LQ18_DESBD</name>
<accession>C7LQ18</accession>
<keyword evidence="1" id="KW-0812">Transmembrane</keyword>
<proteinExistence type="predicted"/>
<keyword evidence="3" id="KW-1185">Reference proteome</keyword>
<dbReference type="KEGG" id="dba:Dbac_3428"/>
<feature type="transmembrane region" description="Helical" evidence="1">
    <location>
        <begin position="12"/>
        <end position="30"/>
    </location>
</feature>
<dbReference type="RefSeq" id="WP_015775587.1">
    <property type="nucleotide sequence ID" value="NC_013173.1"/>
</dbReference>
<dbReference type="HOGENOM" id="CLU_1924169_0_0_7"/>
<dbReference type="Proteomes" id="UP000002216">
    <property type="component" value="Chromosome"/>
</dbReference>
<organism evidence="2 3">
    <name type="scientific">Desulfomicrobium baculatum (strain DSM 4028 / VKM B-1378 / X)</name>
    <name type="common">Desulfovibrio baculatus</name>
    <dbReference type="NCBI Taxonomy" id="525897"/>
    <lineage>
        <taxon>Bacteria</taxon>
        <taxon>Pseudomonadati</taxon>
        <taxon>Thermodesulfobacteriota</taxon>
        <taxon>Desulfovibrionia</taxon>
        <taxon>Desulfovibrionales</taxon>
        <taxon>Desulfomicrobiaceae</taxon>
        <taxon>Desulfomicrobium</taxon>
    </lineage>
</organism>
<evidence type="ECO:0000313" key="2">
    <source>
        <dbReference type="EMBL" id="ACU91500.1"/>
    </source>
</evidence>
<keyword evidence="1" id="KW-1133">Transmembrane helix</keyword>
<reference evidence="2 3" key="1">
    <citation type="journal article" date="2009" name="Stand. Genomic Sci.">
        <title>Complete genome sequence of Desulfomicrobium baculatum type strain (X).</title>
        <authorList>
            <person name="Copeland A."/>
            <person name="Spring S."/>
            <person name="Goker M."/>
            <person name="Schneider S."/>
            <person name="Lapidus A."/>
            <person name="Del Rio T.G."/>
            <person name="Tice H."/>
            <person name="Cheng J.F."/>
            <person name="Chen F."/>
            <person name="Nolan M."/>
            <person name="Bruce D."/>
            <person name="Goodwin L."/>
            <person name="Pitluck S."/>
            <person name="Ivanova N."/>
            <person name="Mavrommatis K."/>
            <person name="Ovchinnikova G."/>
            <person name="Pati A."/>
            <person name="Chen A."/>
            <person name="Palaniappan K."/>
            <person name="Land M."/>
            <person name="Hauser L."/>
            <person name="Chang Y.J."/>
            <person name="Jeffries C.C."/>
            <person name="Meincke L."/>
            <person name="Sims D."/>
            <person name="Brettin T."/>
            <person name="Detter J.C."/>
            <person name="Han C."/>
            <person name="Chain P."/>
            <person name="Bristow J."/>
            <person name="Eisen J.A."/>
            <person name="Markowitz V."/>
            <person name="Hugenholtz P."/>
            <person name="Kyrpides N.C."/>
            <person name="Klenk H.P."/>
            <person name="Lucas S."/>
        </authorList>
    </citation>
    <scope>NUCLEOTIDE SEQUENCE [LARGE SCALE GENOMIC DNA]</scope>
    <source>
        <strain evidence="3">DSM 4028 / VKM B-1378 / X</strain>
    </source>
</reference>
<dbReference type="AlphaFoldDB" id="C7LQ18"/>